<feature type="region of interest" description="Disordered" evidence="2">
    <location>
        <begin position="743"/>
        <end position="825"/>
    </location>
</feature>
<reference evidence="4 5" key="1">
    <citation type="submission" date="2019-10" db="EMBL/GenBank/DDBJ databases">
        <authorList>
            <person name="Palmer J.M."/>
        </authorList>
    </citation>
    <scope>NUCLEOTIDE SEQUENCE [LARGE SCALE GENOMIC DNA]</scope>
    <source>
        <strain evidence="4 5">TWF696</strain>
    </source>
</reference>
<feature type="compositionally biased region" description="Basic and acidic residues" evidence="2">
    <location>
        <begin position="758"/>
        <end position="768"/>
    </location>
</feature>
<dbReference type="Gene3D" id="3.40.50.1820">
    <property type="entry name" value="alpha/beta hydrolase"/>
    <property type="match status" value="2"/>
</dbReference>
<keyword evidence="1" id="KW-0378">Hydrolase</keyword>
<feature type="compositionally biased region" description="Basic and acidic residues" evidence="2">
    <location>
        <begin position="680"/>
        <end position="693"/>
    </location>
</feature>
<organism evidence="4 5">
    <name type="scientific">Orbilia brochopaga</name>
    <dbReference type="NCBI Taxonomy" id="3140254"/>
    <lineage>
        <taxon>Eukaryota</taxon>
        <taxon>Fungi</taxon>
        <taxon>Dikarya</taxon>
        <taxon>Ascomycota</taxon>
        <taxon>Pezizomycotina</taxon>
        <taxon>Orbiliomycetes</taxon>
        <taxon>Orbiliales</taxon>
        <taxon>Orbiliaceae</taxon>
        <taxon>Orbilia</taxon>
    </lineage>
</organism>
<gene>
    <name evidence="4" type="ORF">TWF696_005744</name>
</gene>
<feature type="domain" description="Alpha/beta hydrolase fold-3" evidence="3">
    <location>
        <begin position="153"/>
        <end position="218"/>
    </location>
</feature>
<dbReference type="InterPro" id="IPR029058">
    <property type="entry name" value="AB_hydrolase_fold"/>
</dbReference>
<dbReference type="SUPFAM" id="SSF53474">
    <property type="entry name" value="alpha/beta-Hydrolases"/>
    <property type="match status" value="1"/>
</dbReference>
<comment type="caution">
    <text evidence="4">The sequence shown here is derived from an EMBL/GenBank/DDBJ whole genome shotgun (WGS) entry which is preliminary data.</text>
</comment>
<dbReference type="Proteomes" id="UP001375240">
    <property type="component" value="Unassembled WGS sequence"/>
</dbReference>
<evidence type="ECO:0000259" key="3">
    <source>
        <dbReference type="Pfam" id="PF07859"/>
    </source>
</evidence>
<feature type="region of interest" description="Disordered" evidence="2">
    <location>
        <begin position="680"/>
        <end position="731"/>
    </location>
</feature>
<keyword evidence="5" id="KW-1185">Reference proteome</keyword>
<dbReference type="PANTHER" id="PTHR48081:SF19">
    <property type="entry name" value="AB HYDROLASE SUPERFAMILY PROTEIN C4A8.06C"/>
    <property type="match status" value="1"/>
</dbReference>
<feature type="compositionally biased region" description="Basic and acidic residues" evidence="2">
    <location>
        <begin position="785"/>
        <end position="825"/>
    </location>
</feature>
<proteinExistence type="predicted"/>
<dbReference type="EMBL" id="JAVHNQ010000004">
    <property type="protein sequence ID" value="KAK6349460.1"/>
    <property type="molecule type" value="Genomic_DNA"/>
</dbReference>
<evidence type="ECO:0000313" key="5">
    <source>
        <dbReference type="Proteomes" id="UP001375240"/>
    </source>
</evidence>
<dbReference type="AlphaFoldDB" id="A0AAV9UU89"/>
<evidence type="ECO:0000256" key="2">
    <source>
        <dbReference type="SAM" id="MobiDB-lite"/>
    </source>
</evidence>
<feature type="compositionally biased region" description="Low complexity" evidence="2">
    <location>
        <begin position="502"/>
        <end position="520"/>
    </location>
</feature>
<dbReference type="InterPro" id="IPR013094">
    <property type="entry name" value="AB_hydrolase_3"/>
</dbReference>
<dbReference type="GO" id="GO:0016787">
    <property type="term" value="F:hydrolase activity"/>
    <property type="evidence" value="ECO:0007669"/>
    <property type="project" value="UniProtKB-KW"/>
</dbReference>
<dbReference type="PANTHER" id="PTHR48081">
    <property type="entry name" value="AB HYDROLASE SUPERFAMILY PROTEIN C4A8.06C"/>
    <property type="match status" value="1"/>
</dbReference>
<evidence type="ECO:0000313" key="4">
    <source>
        <dbReference type="EMBL" id="KAK6349460.1"/>
    </source>
</evidence>
<sequence>MPDMNTFSVAAATTPTVISVGLSHYLTKSKHRGKPTYHLGYRQGLELVRRFLVYASHRTVEELQAFTSQYVPVPAWVHVEEATIDEKWLDEAAEHLVTQLGPDGVERVGGKRWWRWRVKELKAEWIEMRKHYNERVKHASWSPRTILYVHGGLQDILASYLYLLSQQPASTIILSGDSAGGGAVAALLCILRDQGIPLPAGAILISPWVDLTHSFPSVIGDNSGDYIPAHGFLHKSSAAWPPPTDEDIEKALDEHKQAEQERSASSPSIGAQLKDYINSFSPSKEVKHEVQGFDVIRPSSSDEPIPDSPAVPKKGVISVMIDGHEVRIKDQIQLYTTNELLSHPLVSPVLQGSLGGLPPMMILVGGSEVLRDEQIYFAHKAANPRKYPPPSHAANAQQLGALNRWKHGTDVVLQVFDDCCHVTPTLSFTKPAKYMYRSIARFGDWLFAREAIHNASIPAAIPDTASANDNADGIGPALQPDDQLFSQDGSQIVKGETTSVISSSSSSTSSSDSDGGTAADSHPRRSLHHLARKINNVQQYHVPHFVNHMVRQRVDTKGNMHPLPPASELPCMQLPTEEIGCIKPEPVRRWMEGKRMWDTQYAKAKKAVQMMRAKEIAEGGYLTFEDDGSGIVEKPPPSALVGRRRKEGQLVPGRGFKPNYGIKLWSMIGSKQDAKTIVAEEKQESKTGEKAAGKLELVTNGINTTGQEEPLSSSSSEEALEPPPLKKTQSQIDRLEAIASVPDAVLVDSPPAIVDVTAPHDKLGRLEETAEVEPENQAAEATPNVEKEVETKEKEEEKLNGDEKEKEAEKETGKESEKTVSEVKA</sequence>
<accession>A0AAV9UU89</accession>
<name>A0AAV9UU89_9PEZI</name>
<feature type="region of interest" description="Disordered" evidence="2">
    <location>
        <begin position="496"/>
        <end position="524"/>
    </location>
</feature>
<protein>
    <recommendedName>
        <fullName evidence="3">Alpha/beta hydrolase fold-3 domain-containing protein</fullName>
    </recommendedName>
</protein>
<dbReference type="InterPro" id="IPR050300">
    <property type="entry name" value="GDXG_lipolytic_enzyme"/>
</dbReference>
<dbReference type="Pfam" id="PF07859">
    <property type="entry name" value="Abhydrolase_3"/>
    <property type="match status" value="2"/>
</dbReference>
<feature type="domain" description="Alpha/beta hydrolase fold-3" evidence="3">
    <location>
        <begin position="332"/>
        <end position="382"/>
    </location>
</feature>
<evidence type="ECO:0000256" key="1">
    <source>
        <dbReference type="ARBA" id="ARBA00022801"/>
    </source>
</evidence>
<feature type="compositionally biased region" description="Low complexity" evidence="2">
    <location>
        <begin position="708"/>
        <end position="717"/>
    </location>
</feature>